<dbReference type="PANTHER" id="PTHR11373:SF43">
    <property type="entry name" value="DEOXYGUANOSINETRIPHOSPHATE TRIPHOSPHOHYDROLASE-LIKE PROTEIN"/>
    <property type="match status" value="1"/>
</dbReference>
<feature type="domain" description="HD" evidence="3">
    <location>
        <begin position="65"/>
        <end position="191"/>
    </location>
</feature>
<dbReference type="SUPFAM" id="SSF109604">
    <property type="entry name" value="HD-domain/PDEase-like"/>
    <property type="match status" value="1"/>
</dbReference>
<evidence type="ECO:0000256" key="1">
    <source>
        <dbReference type="ARBA" id="ARBA00022801"/>
    </source>
</evidence>
<dbReference type="PANTHER" id="PTHR11373">
    <property type="entry name" value="DEOXYNUCLEOSIDE TRIPHOSPHATE TRIPHOSPHOHYDROLASE"/>
    <property type="match status" value="1"/>
</dbReference>
<dbReference type="InterPro" id="IPR023023">
    <property type="entry name" value="dNTPase_2"/>
</dbReference>
<dbReference type="Pfam" id="PF13286">
    <property type="entry name" value="HD_assoc"/>
    <property type="match status" value="1"/>
</dbReference>
<evidence type="ECO:0000313" key="5">
    <source>
        <dbReference type="Proteomes" id="UP001431776"/>
    </source>
</evidence>
<dbReference type="AlphaFoldDB" id="A0AAW6U1A0"/>
<dbReference type="PROSITE" id="PS51831">
    <property type="entry name" value="HD"/>
    <property type="match status" value="1"/>
</dbReference>
<dbReference type="InterPro" id="IPR006261">
    <property type="entry name" value="dGTPase"/>
</dbReference>
<dbReference type="SMART" id="SM00471">
    <property type="entry name" value="HDc"/>
    <property type="match status" value="1"/>
</dbReference>
<protein>
    <recommendedName>
        <fullName evidence="2">Deoxyguanosinetriphosphate triphosphohydrolase-like protein</fullName>
    </recommendedName>
</protein>
<organism evidence="4 5">
    <name type="scientific">Anaerobaca lacustris</name>
    <dbReference type="NCBI Taxonomy" id="3044600"/>
    <lineage>
        <taxon>Bacteria</taxon>
        <taxon>Pseudomonadati</taxon>
        <taxon>Planctomycetota</taxon>
        <taxon>Phycisphaerae</taxon>
        <taxon>Sedimentisphaerales</taxon>
        <taxon>Anaerobacaceae</taxon>
        <taxon>Anaerobaca</taxon>
    </lineage>
</organism>
<reference evidence="4" key="1">
    <citation type="submission" date="2023-05" db="EMBL/GenBank/DDBJ databases">
        <title>Anaerotaeda fermentans gen. nov., sp. nov., a novel anaerobic planctomycete of the new family within the order Sedimentisphaerales isolated from Taman Peninsula, Russia.</title>
        <authorList>
            <person name="Khomyakova M.A."/>
            <person name="Merkel A.Y."/>
            <person name="Slobodkin A.I."/>
        </authorList>
    </citation>
    <scope>NUCLEOTIDE SEQUENCE</scope>
    <source>
        <strain evidence="4">M17dextr</strain>
    </source>
</reference>
<dbReference type="InterPro" id="IPR026875">
    <property type="entry name" value="PHydrolase_assoc_dom"/>
</dbReference>
<dbReference type="HAMAP" id="MF_01212">
    <property type="entry name" value="dGTPase_type2"/>
    <property type="match status" value="1"/>
</dbReference>
<dbReference type="InterPro" id="IPR050135">
    <property type="entry name" value="dGTPase-like"/>
</dbReference>
<dbReference type="RefSeq" id="WP_349244830.1">
    <property type="nucleotide sequence ID" value="NZ_JASCXX010000010.1"/>
</dbReference>
<dbReference type="NCBIfam" id="NF002326">
    <property type="entry name" value="PRK01286.1-1"/>
    <property type="match status" value="1"/>
</dbReference>
<evidence type="ECO:0000313" key="4">
    <source>
        <dbReference type="EMBL" id="MDI6449424.1"/>
    </source>
</evidence>
<keyword evidence="1 2" id="KW-0378">Hydrolase</keyword>
<comment type="similarity">
    <text evidence="2">Belongs to the dGTPase family. Type 2 subfamily.</text>
</comment>
<evidence type="ECO:0000259" key="3">
    <source>
        <dbReference type="PROSITE" id="PS51831"/>
    </source>
</evidence>
<accession>A0AAW6U1A0</accession>
<dbReference type="Pfam" id="PF01966">
    <property type="entry name" value="HD"/>
    <property type="match status" value="1"/>
</dbReference>
<dbReference type="InterPro" id="IPR003607">
    <property type="entry name" value="HD/PDEase_dom"/>
</dbReference>
<dbReference type="Gene3D" id="1.10.3210.10">
    <property type="entry name" value="Hypothetical protein af1432"/>
    <property type="match status" value="1"/>
</dbReference>
<dbReference type="CDD" id="cd00077">
    <property type="entry name" value="HDc"/>
    <property type="match status" value="1"/>
</dbReference>
<proteinExistence type="inferred from homology"/>
<gene>
    <name evidence="4" type="ORF">QJ522_10260</name>
</gene>
<keyword evidence="5" id="KW-1185">Reference proteome</keyword>
<dbReference type="GO" id="GO:0008832">
    <property type="term" value="F:dGTPase activity"/>
    <property type="evidence" value="ECO:0007669"/>
    <property type="project" value="TreeGrafter"/>
</dbReference>
<sequence>MSESMQSYAVTEMASKGRAYAETPHRYRSAFERDRDRIIHSSAFRRLEGKTQVFTPGLDDYYRTRLTHTIEVAQIGRTIARALGLNEALTEAICLAHDLGHPPFGHAGEAALNGLMADYGGFEHNAHSLRIVELLEHPYPAFMGLNLMYETRLGLAKHKSRYDVPQGDPFAEANGTLEGQIVDLADRIAYNCHDLEDGMKARLLDSEQMRHIEIFAEAQRQVDADAIEDRTIRRTRTAKAIIDTLVGDCIATSDGNIAAAGIATPLDACARPQNVIGLSPQCDRKLEALETFLLECFYHHESLIRNAEDARRRLAQIFERLCAAPDLMPGYFQRFIPQHGLPRAVCDYIAGMTDRFALKVLGIGPS</sequence>
<dbReference type="GO" id="GO:0006203">
    <property type="term" value="P:dGTP catabolic process"/>
    <property type="evidence" value="ECO:0007669"/>
    <property type="project" value="TreeGrafter"/>
</dbReference>
<dbReference type="Proteomes" id="UP001431776">
    <property type="component" value="Unassembled WGS sequence"/>
</dbReference>
<name>A0AAW6U1A0_9BACT</name>
<evidence type="ECO:0000256" key="2">
    <source>
        <dbReference type="HAMAP-Rule" id="MF_01212"/>
    </source>
</evidence>
<dbReference type="NCBIfam" id="TIGR01353">
    <property type="entry name" value="dGTP_triPase"/>
    <property type="match status" value="1"/>
</dbReference>
<dbReference type="EMBL" id="JASCXX010000010">
    <property type="protein sequence ID" value="MDI6449424.1"/>
    <property type="molecule type" value="Genomic_DNA"/>
</dbReference>
<comment type="caution">
    <text evidence="4">The sequence shown here is derived from an EMBL/GenBank/DDBJ whole genome shotgun (WGS) entry which is preliminary data.</text>
</comment>
<dbReference type="InterPro" id="IPR006674">
    <property type="entry name" value="HD_domain"/>
</dbReference>